<reference evidence="3" key="1">
    <citation type="journal article" date="2019" name="Int. J. Syst. Evol. Microbiol.">
        <title>The Global Catalogue of Microorganisms (GCM) 10K type strain sequencing project: providing services to taxonomists for standard genome sequencing and annotation.</title>
        <authorList>
            <consortium name="The Broad Institute Genomics Platform"/>
            <consortium name="The Broad Institute Genome Sequencing Center for Infectious Disease"/>
            <person name="Wu L."/>
            <person name="Ma J."/>
        </authorList>
    </citation>
    <scope>NUCLEOTIDE SEQUENCE [LARGE SCALE GENOMIC DNA]</scope>
    <source>
        <strain evidence="3">NBRC 112416</strain>
    </source>
</reference>
<name>A0ABQ5WDJ6_9HYPH</name>
<dbReference type="InterPro" id="IPR024399">
    <property type="entry name" value="DUF2628"/>
</dbReference>
<dbReference type="EMBL" id="BSNS01000034">
    <property type="protein sequence ID" value="GLQ58198.1"/>
    <property type="molecule type" value="Genomic_DNA"/>
</dbReference>
<accession>A0ABQ5WDJ6</accession>
<keyword evidence="1" id="KW-0812">Transmembrane</keyword>
<evidence type="ECO:0008006" key="4">
    <source>
        <dbReference type="Google" id="ProtNLM"/>
    </source>
</evidence>
<proteinExistence type="predicted"/>
<dbReference type="Pfam" id="PF10947">
    <property type="entry name" value="DUF2628"/>
    <property type="match status" value="1"/>
</dbReference>
<keyword evidence="3" id="KW-1185">Reference proteome</keyword>
<evidence type="ECO:0000313" key="2">
    <source>
        <dbReference type="EMBL" id="GLQ58198.1"/>
    </source>
</evidence>
<feature type="transmembrane region" description="Helical" evidence="1">
    <location>
        <begin position="69"/>
        <end position="90"/>
    </location>
</feature>
<gene>
    <name evidence="2" type="ORF">GCM10010862_54570</name>
</gene>
<sequence>MTLYAMFESRFGRPDEAPVAVAESFSWLAALLPPVFFVRHGLWLELIAFVLAVVALEYAGLYIGSGAVFWLYVLLAAWLGFAASSIRRAALKRSGWRYREDLTAPAADTARLVWLKLGAPR</sequence>
<feature type="transmembrane region" description="Helical" evidence="1">
    <location>
        <begin position="43"/>
        <end position="63"/>
    </location>
</feature>
<dbReference type="Proteomes" id="UP001156691">
    <property type="component" value="Unassembled WGS sequence"/>
</dbReference>
<organism evidence="2 3">
    <name type="scientific">Devosia nitrariae</name>
    <dbReference type="NCBI Taxonomy" id="2071872"/>
    <lineage>
        <taxon>Bacteria</taxon>
        <taxon>Pseudomonadati</taxon>
        <taxon>Pseudomonadota</taxon>
        <taxon>Alphaproteobacteria</taxon>
        <taxon>Hyphomicrobiales</taxon>
        <taxon>Devosiaceae</taxon>
        <taxon>Devosia</taxon>
    </lineage>
</organism>
<keyword evidence="1" id="KW-1133">Transmembrane helix</keyword>
<dbReference type="RefSeq" id="WP_284343590.1">
    <property type="nucleotide sequence ID" value="NZ_BSNS01000034.1"/>
</dbReference>
<keyword evidence="1" id="KW-0472">Membrane</keyword>
<comment type="caution">
    <text evidence="2">The sequence shown here is derived from an EMBL/GenBank/DDBJ whole genome shotgun (WGS) entry which is preliminary data.</text>
</comment>
<evidence type="ECO:0000313" key="3">
    <source>
        <dbReference type="Proteomes" id="UP001156691"/>
    </source>
</evidence>
<evidence type="ECO:0000256" key="1">
    <source>
        <dbReference type="SAM" id="Phobius"/>
    </source>
</evidence>
<protein>
    <recommendedName>
        <fullName evidence="4">DUF2628 domain-containing protein</fullName>
    </recommendedName>
</protein>